<dbReference type="InterPro" id="IPR013230">
    <property type="entry name" value="Peptidase_M15A_C"/>
</dbReference>
<evidence type="ECO:0000259" key="1">
    <source>
        <dbReference type="Pfam" id="PF08291"/>
    </source>
</evidence>
<evidence type="ECO:0000313" key="3">
    <source>
        <dbReference type="Proteomes" id="UP000184012"/>
    </source>
</evidence>
<reference evidence="2 3" key="1">
    <citation type="submission" date="2016-11" db="EMBL/GenBank/DDBJ databases">
        <authorList>
            <person name="Varghese N."/>
            <person name="Submissions S."/>
        </authorList>
    </citation>
    <scope>NUCLEOTIDE SEQUENCE [LARGE SCALE GENOMIC DNA]</scope>
    <source>
        <strain evidence="2 3">FD</strain>
    </source>
</reference>
<dbReference type="Proteomes" id="UP000184012">
    <property type="component" value="Unassembled WGS sequence"/>
</dbReference>
<dbReference type="Gene3D" id="3.30.1380.10">
    <property type="match status" value="1"/>
</dbReference>
<feature type="domain" description="Peptidase M15A C-terminal" evidence="1">
    <location>
        <begin position="113"/>
        <end position="198"/>
    </location>
</feature>
<dbReference type="EMBL" id="FRBP01000001">
    <property type="protein sequence ID" value="SHK93286.1"/>
    <property type="molecule type" value="Genomic_DNA"/>
</dbReference>
<protein>
    <submittedName>
        <fullName evidence="2">Peptidase M15</fullName>
    </submittedName>
</protein>
<comment type="caution">
    <text evidence="2">The sequence shown here is derived from an EMBL/GenBank/DDBJ whole genome shotgun (WGS) entry which is preliminary data.</text>
</comment>
<dbReference type="InterPro" id="IPR009045">
    <property type="entry name" value="Zn_M74/Hedgehog-like"/>
</dbReference>
<dbReference type="AlphaFoldDB" id="A0AB74EUJ7"/>
<proteinExistence type="predicted"/>
<name>A0AB74EUJ7_9FIRM</name>
<organism evidence="2 3">
    <name type="scientific">Eubacterium callanderi</name>
    <dbReference type="NCBI Taxonomy" id="53442"/>
    <lineage>
        <taxon>Bacteria</taxon>
        <taxon>Bacillati</taxon>
        <taxon>Bacillota</taxon>
        <taxon>Clostridia</taxon>
        <taxon>Eubacteriales</taxon>
        <taxon>Eubacteriaceae</taxon>
        <taxon>Eubacterium</taxon>
    </lineage>
</organism>
<dbReference type="RefSeq" id="WP_073381980.1">
    <property type="nucleotide sequence ID" value="NZ_FRBP01000001.1"/>
</dbReference>
<dbReference type="SUPFAM" id="SSF55166">
    <property type="entry name" value="Hedgehog/DD-peptidase"/>
    <property type="match status" value="1"/>
</dbReference>
<accession>A0AB74EUJ7</accession>
<gene>
    <name evidence="2" type="ORF">SAMN04515649_101298</name>
</gene>
<sequence>MAIELYSNISIQQALAWLYGKDALGPCGYDGDLGEPGSDSYCRQLIRRFEAEYGLAVDGGVWGWDCQRKIAEVLTNGVQLTPHFNSAELGCGIAVSDNDDPAIHSTNCLHFPEMINHTALNCLEATRCDLGSGIQVTSGVRCPDYNANLSGSSSESQHMLGRAFDCNAMGACSLEELLEIGLRNGFTWGYVGNGYVHLQYTGEGY</sequence>
<evidence type="ECO:0000313" key="2">
    <source>
        <dbReference type="EMBL" id="SHK93286.1"/>
    </source>
</evidence>
<dbReference type="Pfam" id="PF08291">
    <property type="entry name" value="Peptidase_M15_3"/>
    <property type="match status" value="1"/>
</dbReference>